<keyword evidence="1" id="KW-1133">Transmembrane helix</keyword>
<comment type="caution">
    <text evidence="2">The sequence shown here is derived from an EMBL/GenBank/DDBJ whole genome shotgun (WGS) entry which is preliminary data.</text>
</comment>
<protein>
    <recommendedName>
        <fullName evidence="4">Transmembrane protein</fullName>
    </recommendedName>
</protein>
<evidence type="ECO:0008006" key="4">
    <source>
        <dbReference type="Google" id="ProtNLM"/>
    </source>
</evidence>
<keyword evidence="3" id="KW-1185">Reference proteome</keyword>
<accession>A0ABU6RTA9</accession>
<keyword evidence="1" id="KW-0472">Membrane</keyword>
<dbReference type="EMBL" id="JASCZI010031750">
    <property type="protein sequence ID" value="MED6127363.1"/>
    <property type="molecule type" value="Genomic_DNA"/>
</dbReference>
<organism evidence="2 3">
    <name type="scientific">Stylosanthes scabra</name>
    <dbReference type="NCBI Taxonomy" id="79078"/>
    <lineage>
        <taxon>Eukaryota</taxon>
        <taxon>Viridiplantae</taxon>
        <taxon>Streptophyta</taxon>
        <taxon>Embryophyta</taxon>
        <taxon>Tracheophyta</taxon>
        <taxon>Spermatophyta</taxon>
        <taxon>Magnoliopsida</taxon>
        <taxon>eudicotyledons</taxon>
        <taxon>Gunneridae</taxon>
        <taxon>Pentapetalae</taxon>
        <taxon>rosids</taxon>
        <taxon>fabids</taxon>
        <taxon>Fabales</taxon>
        <taxon>Fabaceae</taxon>
        <taxon>Papilionoideae</taxon>
        <taxon>50 kb inversion clade</taxon>
        <taxon>dalbergioids sensu lato</taxon>
        <taxon>Dalbergieae</taxon>
        <taxon>Pterocarpus clade</taxon>
        <taxon>Stylosanthes</taxon>
    </lineage>
</organism>
<keyword evidence="1" id="KW-0812">Transmembrane</keyword>
<sequence length="124" mass="14403">MKMKKMNEEMMVVGHGDNTMVECINVVVTEFLLHKIRKKRVIHEVEDEAAMADETDNEAAVVEEWQWRKSMVEIHLIVTFFLLSLFTSSSLRATSLTLMALWFMIKMLNHFTNMVGLEVKVGLR</sequence>
<proteinExistence type="predicted"/>
<feature type="transmembrane region" description="Helical" evidence="1">
    <location>
        <begin position="76"/>
        <end position="105"/>
    </location>
</feature>
<gene>
    <name evidence="2" type="ORF">PIB30_087459</name>
</gene>
<reference evidence="2 3" key="1">
    <citation type="journal article" date="2023" name="Plants (Basel)">
        <title>Bridging the Gap: Combining Genomics and Transcriptomics Approaches to Understand Stylosanthes scabra, an Orphan Legume from the Brazilian Caatinga.</title>
        <authorList>
            <person name="Ferreira-Neto J.R.C."/>
            <person name="da Silva M.D."/>
            <person name="Binneck E."/>
            <person name="de Melo N.F."/>
            <person name="da Silva R.H."/>
            <person name="de Melo A.L.T.M."/>
            <person name="Pandolfi V."/>
            <person name="Bustamante F.O."/>
            <person name="Brasileiro-Vidal A.C."/>
            <person name="Benko-Iseppon A.M."/>
        </authorList>
    </citation>
    <scope>NUCLEOTIDE SEQUENCE [LARGE SCALE GENOMIC DNA]</scope>
    <source>
        <tissue evidence="2">Leaves</tissue>
    </source>
</reference>
<dbReference type="Proteomes" id="UP001341840">
    <property type="component" value="Unassembled WGS sequence"/>
</dbReference>
<evidence type="ECO:0000313" key="2">
    <source>
        <dbReference type="EMBL" id="MED6127363.1"/>
    </source>
</evidence>
<evidence type="ECO:0000313" key="3">
    <source>
        <dbReference type="Proteomes" id="UP001341840"/>
    </source>
</evidence>
<evidence type="ECO:0000256" key="1">
    <source>
        <dbReference type="SAM" id="Phobius"/>
    </source>
</evidence>
<name>A0ABU6RTA9_9FABA</name>